<keyword evidence="1" id="KW-0472">Membrane</keyword>
<sequence length="417" mass="45058">MIDARGQQGETRAFLPQVESLRGFAALAVAYSHCGIALIFGANMRRGAVEYGFRGWVLRPLGWATNGEAAVITFFVISGLVLSLALDARPAHRALGSYAAFGVKRVFRLYPAHLAALALFVPLAALTVFRVPVLDPARLAALSSGLKPWVDGTVYAHPSLVGALKTGALHDNYYNPVTWTLQVEILACLFLPFFAALSRHGRWWIDTAVLALLVGAAVALDSQARPDLVPLYLPAFYAGCMVRTHGRRFAALLGRARGGQGLGFAACFLLLVGPAAALSPDQARLAIVLDMAVAGFGLVSIIAWGTSPALSRLMLNPVSRTMGRLSYSFYLWHDLTLFVFTRLLFATVLPATLARWDLAVLFGTVLVTISGSFAIAALSYRWIERPFVAFGKYVAGAGIFTRTPAWWRAQVVAPHID</sequence>
<dbReference type="EC" id="2.3.-.-" evidence="3"/>
<feature type="transmembrane region" description="Helical" evidence="1">
    <location>
        <begin position="204"/>
        <end position="222"/>
    </location>
</feature>
<keyword evidence="3" id="KW-0012">Acyltransferase</keyword>
<keyword evidence="1" id="KW-0812">Transmembrane</keyword>
<dbReference type="Pfam" id="PF01757">
    <property type="entry name" value="Acyl_transf_3"/>
    <property type="match status" value="1"/>
</dbReference>
<name>A0ABU9Y0C5_9SPHN</name>
<dbReference type="PANTHER" id="PTHR23028">
    <property type="entry name" value="ACETYLTRANSFERASE"/>
    <property type="match status" value="1"/>
</dbReference>
<feature type="transmembrane region" description="Helical" evidence="1">
    <location>
        <begin position="63"/>
        <end position="86"/>
    </location>
</feature>
<comment type="caution">
    <text evidence="3">The sequence shown here is derived from an EMBL/GenBank/DDBJ whole genome shotgun (WGS) entry which is preliminary data.</text>
</comment>
<feature type="transmembrane region" description="Helical" evidence="1">
    <location>
        <begin position="327"/>
        <end position="353"/>
    </location>
</feature>
<feature type="transmembrane region" description="Helical" evidence="1">
    <location>
        <begin position="21"/>
        <end position="43"/>
    </location>
</feature>
<protein>
    <submittedName>
        <fullName evidence="3">Acyltransferase</fullName>
        <ecNumber evidence="3">2.3.-.-</ecNumber>
    </submittedName>
</protein>
<proteinExistence type="predicted"/>
<dbReference type="GO" id="GO:0016746">
    <property type="term" value="F:acyltransferase activity"/>
    <property type="evidence" value="ECO:0007669"/>
    <property type="project" value="UniProtKB-KW"/>
</dbReference>
<dbReference type="InterPro" id="IPR050879">
    <property type="entry name" value="Acyltransferase_3"/>
</dbReference>
<keyword evidence="4" id="KW-1185">Reference proteome</keyword>
<feature type="transmembrane region" description="Helical" evidence="1">
    <location>
        <begin position="107"/>
        <end position="129"/>
    </location>
</feature>
<feature type="transmembrane region" description="Helical" evidence="1">
    <location>
        <begin position="179"/>
        <end position="197"/>
    </location>
</feature>
<dbReference type="RefSeq" id="WP_343891909.1">
    <property type="nucleotide sequence ID" value="NZ_BAAAEH010000047.1"/>
</dbReference>
<dbReference type="PANTHER" id="PTHR23028:SF53">
    <property type="entry name" value="ACYL_TRANSF_3 DOMAIN-CONTAINING PROTEIN"/>
    <property type="match status" value="1"/>
</dbReference>
<feature type="domain" description="Acyltransferase 3" evidence="2">
    <location>
        <begin position="18"/>
        <end position="369"/>
    </location>
</feature>
<dbReference type="Proteomes" id="UP001419910">
    <property type="component" value="Unassembled WGS sequence"/>
</dbReference>
<evidence type="ECO:0000259" key="2">
    <source>
        <dbReference type="Pfam" id="PF01757"/>
    </source>
</evidence>
<evidence type="ECO:0000313" key="4">
    <source>
        <dbReference type="Proteomes" id="UP001419910"/>
    </source>
</evidence>
<dbReference type="InterPro" id="IPR002656">
    <property type="entry name" value="Acyl_transf_3_dom"/>
</dbReference>
<evidence type="ECO:0000256" key="1">
    <source>
        <dbReference type="SAM" id="Phobius"/>
    </source>
</evidence>
<feature type="transmembrane region" description="Helical" evidence="1">
    <location>
        <begin position="258"/>
        <end position="279"/>
    </location>
</feature>
<feature type="transmembrane region" description="Helical" evidence="1">
    <location>
        <begin position="359"/>
        <end position="383"/>
    </location>
</feature>
<organism evidence="3 4">
    <name type="scientific">Sphingomonas oligophenolica</name>
    <dbReference type="NCBI Taxonomy" id="301154"/>
    <lineage>
        <taxon>Bacteria</taxon>
        <taxon>Pseudomonadati</taxon>
        <taxon>Pseudomonadota</taxon>
        <taxon>Alphaproteobacteria</taxon>
        <taxon>Sphingomonadales</taxon>
        <taxon>Sphingomonadaceae</taxon>
        <taxon>Sphingomonas</taxon>
    </lineage>
</organism>
<feature type="transmembrane region" description="Helical" evidence="1">
    <location>
        <begin position="285"/>
        <end position="306"/>
    </location>
</feature>
<evidence type="ECO:0000313" key="3">
    <source>
        <dbReference type="EMBL" id="MEN2789255.1"/>
    </source>
</evidence>
<dbReference type="EMBL" id="JBDIME010000003">
    <property type="protein sequence ID" value="MEN2789255.1"/>
    <property type="molecule type" value="Genomic_DNA"/>
</dbReference>
<accession>A0ABU9Y0C5</accession>
<reference evidence="3 4" key="1">
    <citation type="submission" date="2024-05" db="EMBL/GenBank/DDBJ databases">
        <authorList>
            <person name="Liu Q."/>
            <person name="Xin Y.-H."/>
        </authorList>
    </citation>
    <scope>NUCLEOTIDE SEQUENCE [LARGE SCALE GENOMIC DNA]</scope>
    <source>
        <strain evidence="3 4">CGMCC 1.10181</strain>
    </source>
</reference>
<gene>
    <name evidence="3" type="ORF">ABC974_06430</name>
</gene>
<keyword evidence="1" id="KW-1133">Transmembrane helix</keyword>
<keyword evidence="3" id="KW-0808">Transferase</keyword>